<dbReference type="Pfam" id="PF01230">
    <property type="entry name" value="HIT"/>
    <property type="match status" value="1"/>
</dbReference>
<dbReference type="PROSITE" id="PS51084">
    <property type="entry name" value="HIT_2"/>
    <property type="match status" value="1"/>
</dbReference>
<feature type="short sequence motif" description="Histidine triad motif" evidence="1">
    <location>
        <begin position="75"/>
        <end position="79"/>
    </location>
</feature>
<evidence type="ECO:0000259" key="2">
    <source>
        <dbReference type="PROSITE" id="PS51084"/>
    </source>
</evidence>
<organism evidence="3 4">
    <name type="scientific">Sulfurovum xiamenensis</name>
    <dbReference type="NCBI Taxonomy" id="3019066"/>
    <lineage>
        <taxon>Bacteria</taxon>
        <taxon>Pseudomonadati</taxon>
        <taxon>Campylobacterota</taxon>
        <taxon>Epsilonproteobacteria</taxon>
        <taxon>Campylobacterales</taxon>
        <taxon>Sulfurovaceae</taxon>
        <taxon>Sulfurovum</taxon>
    </lineage>
</organism>
<evidence type="ECO:0000256" key="1">
    <source>
        <dbReference type="PROSITE-ProRule" id="PRU00464"/>
    </source>
</evidence>
<evidence type="ECO:0000313" key="4">
    <source>
        <dbReference type="Proteomes" id="UP001169066"/>
    </source>
</evidence>
<dbReference type="RefSeq" id="WP_008242931.1">
    <property type="nucleotide sequence ID" value="NZ_JAQIBC010000002.1"/>
</dbReference>
<reference evidence="3" key="1">
    <citation type="submission" date="2023-01" db="EMBL/GenBank/DDBJ databases">
        <title>Sulfurovum sp. XTW-4 genome assembly.</title>
        <authorList>
            <person name="Wang J."/>
        </authorList>
    </citation>
    <scope>NUCLEOTIDE SEQUENCE</scope>
    <source>
        <strain evidence="3">XTW-4</strain>
    </source>
</reference>
<gene>
    <name evidence="3" type="ORF">PF327_03845</name>
</gene>
<dbReference type="InterPro" id="IPR036265">
    <property type="entry name" value="HIT-like_sf"/>
</dbReference>
<dbReference type="Proteomes" id="UP001169066">
    <property type="component" value="Unassembled WGS sequence"/>
</dbReference>
<dbReference type="InterPro" id="IPR011146">
    <property type="entry name" value="HIT-like"/>
</dbReference>
<keyword evidence="4" id="KW-1185">Reference proteome</keyword>
<dbReference type="EMBL" id="JAQIBC010000002">
    <property type="protein sequence ID" value="MDM5263320.1"/>
    <property type="molecule type" value="Genomic_DNA"/>
</dbReference>
<dbReference type="Gene3D" id="3.30.428.10">
    <property type="entry name" value="HIT-like"/>
    <property type="match status" value="1"/>
</dbReference>
<feature type="domain" description="HIT" evidence="2">
    <location>
        <begin position="1"/>
        <end position="90"/>
    </location>
</feature>
<evidence type="ECO:0000313" key="3">
    <source>
        <dbReference type="EMBL" id="MDM5263320.1"/>
    </source>
</evidence>
<protein>
    <submittedName>
        <fullName evidence="3">HIT domain-containing protein</fullName>
    </submittedName>
</protein>
<sequence length="121" mass="14588">MSVIYKNENIRIEVEQNEIPWLKIFTQHAYKEMSEVPSEIKLEIYNLLDIIEKEMLSYYKPKKINIASFGNYMPHVHWHIMARFEEDSFFPEPMWGTKQRESSLKLPDFERFCENVVKAIV</sequence>
<comment type="caution">
    <text evidence="3">The sequence shown here is derived from an EMBL/GenBank/DDBJ whole genome shotgun (WGS) entry which is preliminary data.</text>
</comment>
<proteinExistence type="predicted"/>
<name>A0ABT7QQF1_9BACT</name>
<dbReference type="SUPFAM" id="SSF54197">
    <property type="entry name" value="HIT-like"/>
    <property type="match status" value="1"/>
</dbReference>
<accession>A0ABT7QQF1</accession>